<evidence type="ECO:0000256" key="1">
    <source>
        <dbReference type="ARBA" id="ARBA00004651"/>
    </source>
</evidence>
<keyword evidence="2" id="KW-1003">Cell membrane</keyword>
<keyword evidence="3 7" id="KW-0812">Transmembrane</keyword>
<protein>
    <submittedName>
        <fullName evidence="8">ABC transporter</fullName>
    </submittedName>
</protein>
<evidence type="ECO:0000256" key="7">
    <source>
        <dbReference type="SAM" id="Phobius"/>
    </source>
</evidence>
<feature type="transmembrane region" description="Helical" evidence="7">
    <location>
        <begin position="28"/>
        <end position="48"/>
    </location>
</feature>
<comment type="subcellular location">
    <subcellularLocation>
        <location evidence="1">Cell membrane</location>
        <topology evidence="1">Multi-pass membrane protein</topology>
    </subcellularLocation>
</comment>
<comment type="caution">
    <text evidence="8">The sequence shown here is derived from an EMBL/GenBank/DDBJ whole genome shotgun (WGS) entry which is preliminary data.</text>
</comment>
<dbReference type="Pfam" id="PF02653">
    <property type="entry name" value="BPD_transp_2"/>
    <property type="match status" value="1"/>
</dbReference>
<sequence>MSTTTSPETGRAPRSPDKRRRGIPLAHLDLHHVSLLAVLGVLALIGGLTQPSQFLSTDNLQLILTQASVIGVVTVGVTFVIIGGGIDLSVGAIVALASVWCTTVATQEFGLAGMLLCSLLVGLACGLVNGVLIAYGPMVPFIATLAMLASARGLALQISDGKTQVVTVQPVLDLGLPDAYVLGIPPLVLVFAVVAVLGWLVLNRTTFGRRTVAVGGNPEASRLAGIAVKRQRLLLYLVSGLCCGIAAFMLVVLTGSGQNTNGDLYELDAIAAAIIGGTLLSGGRGTITGSVLGVLVFTTITNLFALNNLQTDVQQIAKGAIIVAAVLVQKGRNSA</sequence>
<feature type="transmembrane region" description="Helical" evidence="7">
    <location>
        <begin position="179"/>
        <end position="202"/>
    </location>
</feature>
<evidence type="ECO:0000256" key="3">
    <source>
        <dbReference type="ARBA" id="ARBA00022692"/>
    </source>
</evidence>
<keyword evidence="5 7" id="KW-0472">Membrane</keyword>
<feature type="region of interest" description="Disordered" evidence="6">
    <location>
        <begin position="1"/>
        <end position="20"/>
    </location>
</feature>
<dbReference type="PATRIC" id="fig|1075402.3.peg.4419"/>
<feature type="transmembrane region" description="Helical" evidence="7">
    <location>
        <begin position="287"/>
        <end position="306"/>
    </location>
</feature>
<reference evidence="8 9" key="1">
    <citation type="journal article" date="2016" name="Front. Microbiol.">
        <title>Comparative Genomics Analysis of Streptomyces Species Reveals Their Adaptation to the Marine Environment and Their Diversity at the Genomic Level.</title>
        <authorList>
            <person name="Tian X."/>
            <person name="Zhang Z."/>
            <person name="Yang T."/>
            <person name="Chen M."/>
            <person name="Li J."/>
            <person name="Chen F."/>
            <person name="Yang J."/>
            <person name="Li W."/>
            <person name="Zhang B."/>
            <person name="Zhang Z."/>
            <person name="Wu J."/>
            <person name="Zhang C."/>
            <person name="Long L."/>
            <person name="Xiao J."/>
        </authorList>
    </citation>
    <scope>NUCLEOTIDE SEQUENCE [LARGE SCALE GENOMIC DNA]</scope>
    <source>
        <strain evidence="8 9">SCSIO 02100</strain>
    </source>
</reference>
<feature type="transmembrane region" description="Helical" evidence="7">
    <location>
        <begin position="233"/>
        <end position="253"/>
    </location>
</feature>
<evidence type="ECO:0000256" key="5">
    <source>
        <dbReference type="ARBA" id="ARBA00023136"/>
    </source>
</evidence>
<dbReference type="AlphaFoldDB" id="A0A1E7KKF1"/>
<dbReference type="Proteomes" id="UP000176101">
    <property type="component" value="Unassembled WGS sequence"/>
</dbReference>
<evidence type="ECO:0000256" key="4">
    <source>
        <dbReference type="ARBA" id="ARBA00022989"/>
    </source>
</evidence>
<feature type="transmembrane region" description="Helical" evidence="7">
    <location>
        <begin position="111"/>
        <end position="132"/>
    </location>
</feature>
<organism evidence="8 9">
    <name type="scientific">Streptomyces oceani</name>
    <dbReference type="NCBI Taxonomy" id="1075402"/>
    <lineage>
        <taxon>Bacteria</taxon>
        <taxon>Bacillati</taxon>
        <taxon>Actinomycetota</taxon>
        <taxon>Actinomycetes</taxon>
        <taxon>Kitasatosporales</taxon>
        <taxon>Streptomycetaceae</taxon>
        <taxon>Streptomyces</taxon>
    </lineage>
</organism>
<name>A0A1E7KKF1_9ACTN</name>
<feature type="transmembrane region" description="Helical" evidence="7">
    <location>
        <begin position="60"/>
        <end position="81"/>
    </location>
</feature>
<keyword evidence="9" id="KW-1185">Reference proteome</keyword>
<dbReference type="InterPro" id="IPR001851">
    <property type="entry name" value="ABC_transp_permease"/>
</dbReference>
<proteinExistence type="predicted"/>
<dbReference type="PANTHER" id="PTHR32196">
    <property type="entry name" value="ABC TRANSPORTER PERMEASE PROTEIN YPHD-RELATED-RELATED"/>
    <property type="match status" value="1"/>
</dbReference>
<gene>
    <name evidence="8" type="ORF">AN216_08060</name>
</gene>
<dbReference type="CDD" id="cd06579">
    <property type="entry name" value="TM_PBP1_transp_AraH_like"/>
    <property type="match status" value="1"/>
</dbReference>
<dbReference type="GO" id="GO:0022857">
    <property type="term" value="F:transmembrane transporter activity"/>
    <property type="evidence" value="ECO:0007669"/>
    <property type="project" value="InterPro"/>
</dbReference>
<evidence type="ECO:0000313" key="8">
    <source>
        <dbReference type="EMBL" id="OEV04363.1"/>
    </source>
</evidence>
<accession>A0A1E7KKF1</accession>
<keyword evidence="4 7" id="KW-1133">Transmembrane helix</keyword>
<dbReference type="EMBL" id="LJGU01000114">
    <property type="protein sequence ID" value="OEV04363.1"/>
    <property type="molecule type" value="Genomic_DNA"/>
</dbReference>
<dbReference type="STRING" id="1075402.AN216_08060"/>
<evidence type="ECO:0000313" key="9">
    <source>
        <dbReference type="Proteomes" id="UP000176101"/>
    </source>
</evidence>
<dbReference type="PANTHER" id="PTHR32196:SF72">
    <property type="entry name" value="RIBOSE IMPORT PERMEASE PROTEIN RBSC"/>
    <property type="match status" value="1"/>
</dbReference>
<evidence type="ECO:0000256" key="2">
    <source>
        <dbReference type="ARBA" id="ARBA00022475"/>
    </source>
</evidence>
<dbReference type="GO" id="GO:0005886">
    <property type="term" value="C:plasma membrane"/>
    <property type="evidence" value="ECO:0007669"/>
    <property type="project" value="UniProtKB-SubCell"/>
</dbReference>
<evidence type="ECO:0000256" key="6">
    <source>
        <dbReference type="SAM" id="MobiDB-lite"/>
    </source>
</evidence>